<evidence type="ECO:0000313" key="2">
    <source>
        <dbReference type="EMBL" id="GAW91395.1"/>
    </source>
</evidence>
<evidence type="ECO:0000313" key="3">
    <source>
        <dbReference type="Proteomes" id="UP000197032"/>
    </source>
</evidence>
<dbReference type="OrthoDB" id="2588230at2"/>
<dbReference type="Proteomes" id="UP000197032">
    <property type="component" value="Unassembled WGS sequence"/>
</dbReference>
<feature type="transmembrane region" description="Helical" evidence="1">
    <location>
        <begin position="192"/>
        <end position="211"/>
    </location>
</feature>
<accession>A0A1Z5HQ22</accession>
<reference evidence="3" key="1">
    <citation type="journal article" date="2017" name="Appl. Environ. Microbiol.">
        <title>Genomic analysis of Calderihabitans maritimus KKC1, a thermophilic hydrogenogenic carboxydotrophic bacterium isolated from marine sediment.</title>
        <authorList>
            <person name="Omae K."/>
            <person name="Yoneda Y."/>
            <person name="Fukuyama Y."/>
            <person name="Yoshida T."/>
            <person name="Sako Y."/>
        </authorList>
    </citation>
    <scope>NUCLEOTIDE SEQUENCE [LARGE SCALE GENOMIC DNA]</scope>
    <source>
        <strain evidence="3">KKC1</strain>
    </source>
</reference>
<comment type="caution">
    <text evidence="2">The sequence shown here is derived from an EMBL/GenBank/DDBJ whole genome shotgun (WGS) entry which is preliminary data.</text>
</comment>
<dbReference type="RefSeq" id="WP_088552934.1">
    <property type="nucleotide sequence ID" value="NZ_BDGJ01000016.1"/>
</dbReference>
<keyword evidence="3" id="KW-1185">Reference proteome</keyword>
<sequence>MFKKLVKLSLVIALVFVLFAGQVLAGDVLHRLTHGDQYALILGSVLEVNEGEIEVEVKKILSGRKTPSRVAVELGNYPLTFDLKRGDHVIISVDRFNKQFTVKWGIFKVSSDDYSTLEIIDSDLYPGDLAALQHYINSGGNDNDFVSINGRTYLRNPDGTLAQIYPPTGRGMGNSKDQTEKKLEPMGYKDKMFLASWLNFIIYGAIIVFVIKSFQEILRTKSVVLVKPLLYALVIAVLLSVQGMILNGINGDKTIIYAFWLKAGVALLIGLILELSLIVKKKFFGNE</sequence>
<keyword evidence="1" id="KW-0472">Membrane</keyword>
<dbReference type="EMBL" id="BDGJ01000016">
    <property type="protein sequence ID" value="GAW91395.1"/>
    <property type="molecule type" value="Genomic_DNA"/>
</dbReference>
<evidence type="ECO:0000256" key="1">
    <source>
        <dbReference type="SAM" id="Phobius"/>
    </source>
</evidence>
<proteinExistence type="predicted"/>
<gene>
    <name evidence="2" type="ORF">KKC1_05570</name>
</gene>
<feature type="transmembrane region" description="Helical" evidence="1">
    <location>
        <begin position="223"/>
        <end position="245"/>
    </location>
</feature>
<organism evidence="2 3">
    <name type="scientific">Calderihabitans maritimus</name>
    <dbReference type="NCBI Taxonomy" id="1246530"/>
    <lineage>
        <taxon>Bacteria</taxon>
        <taxon>Bacillati</taxon>
        <taxon>Bacillota</taxon>
        <taxon>Clostridia</taxon>
        <taxon>Neomoorellales</taxon>
        <taxon>Calderihabitantaceae</taxon>
        <taxon>Calderihabitans</taxon>
    </lineage>
</organism>
<protein>
    <submittedName>
        <fullName evidence="2">Uncharacterized protein</fullName>
    </submittedName>
</protein>
<keyword evidence="1" id="KW-1133">Transmembrane helix</keyword>
<name>A0A1Z5HQ22_9FIRM</name>
<dbReference type="AlphaFoldDB" id="A0A1Z5HQ22"/>
<feature type="transmembrane region" description="Helical" evidence="1">
    <location>
        <begin position="257"/>
        <end position="279"/>
    </location>
</feature>
<keyword evidence="1" id="KW-0812">Transmembrane</keyword>